<feature type="compositionally biased region" description="Basic residues" evidence="1">
    <location>
        <begin position="13"/>
        <end position="24"/>
    </location>
</feature>
<accession>A0A8F8KPU6</accession>
<protein>
    <submittedName>
        <fullName evidence="3">Ankyrin repeat protein</fullName>
    </submittedName>
</protein>
<dbReference type="EMBL" id="MZ420154">
    <property type="protein sequence ID" value="QYA18595.1"/>
    <property type="molecule type" value="Genomic_DNA"/>
</dbReference>
<reference evidence="3" key="1">
    <citation type="submission" date="2021-06" db="EMBL/GenBank/DDBJ databases">
        <authorList>
            <person name="Rolland C."/>
        </authorList>
    </citation>
    <scope>NUCLEOTIDE SEQUENCE</scope>
    <source>
        <strain evidence="3">347.936635</strain>
    </source>
</reference>
<dbReference type="SUPFAM" id="SSF81383">
    <property type="entry name" value="F-box domain"/>
    <property type="match status" value="1"/>
</dbReference>
<dbReference type="InterPro" id="IPR036770">
    <property type="entry name" value="Ankyrin_rpt-contain_sf"/>
</dbReference>
<evidence type="ECO:0000256" key="1">
    <source>
        <dbReference type="SAM" id="MobiDB-lite"/>
    </source>
</evidence>
<dbReference type="InterPro" id="IPR001810">
    <property type="entry name" value="F-box_dom"/>
</dbReference>
<evidence type="ECO:0000313" key="3">
    <source>
        <dbReference type="EMBL" id="QYA18595.1"/>
    </source>
</evidence>
<proteinExistence type="predicted"/>
<dbReference type="InterPro" id="IPR036047">
    <property type="entry name" value="F-box-like_dom_sf"/>
</dbReference>
<feature type="domain" description="F-box" evidence="2">
    <location>
        <begin position="41"/>
        <end position="70"/>
    </location>
</feature>
<evidence type="ECO:0000259" key="2">
    <source>
        <dbReference type="Pfam" id="PF12937"/>
    </source>
</evidence>
<dbReference type="Gene3D" id="1.20.1280.50">
    <property type="match status" value="1"/>
</dbReference>
<organism evidence="3">
    <name type="scientific">Clandestinovirus</name>
    <dbReference type="NCBI Taxonomy" id="2831644"/>
    <lineage>
        <taxon>Viruses</taxon>
    </lineage>
</organism>
<feature type="region of interest" description="Disordered" evidence="1">
    <location>
        <begin position="1"/>
        <end position="29"/>
    </location>
</feature>
<dbReference type="Pfam" id="PF12937">
    <property type="entry name" value="F-box-like"/>
    <property type="match status" value="1"/>
</dbReference>
<name>A0A8F8KPU6_9VIRU</name>
<sequence length="568" mass="64320">MGKRKNGVTTRAKSSKRPNKRQKITHQTSPEKFVLNPTTCPEILTNILKYASVIDLYPASLVCKQWHETVKGQSPNLPHFRNIQISSNQKTVDHLRNIIQSTRLQAAIMEETKSKHTCHLRIFTDNGLYIEKKCDVHPSIRLLRDFYSNGTIVSVVLHVREDGELLAYLAAAGVRKTDKVLSTERFTLHNMDTPNLIHHDWSDRRLVGPSRFLIDGKYLLFFAEDGAQVYDLELDSPHASYSASANIKITSVSNPGCGQVKICIRDDDEFEDNQFVWYLVNNTETGILMSPKMAAKECKDFESFEVTCEAGFSYATPAHLATLCCWNADSALLNDHLECFRASLPDNTRERTDLVKLASRLDRTEHLNEVLNVVHNDVVLSKYEEICAEAFKEAITYHSMGCIDILINNPVIQRKKDYGSFASTAVRADNLETLLALEHDGFYVPPAVCDAAHSGSIKCLKHLVEVLHQAIEPRALVNACNHIQCLQYLIDECGGKDDESLLEHACKNGNVKVLEYLHQRGHKLTDRLIYWSAKLVKVDCLRYVVEHGCEWPTQSEVDKYDENSEDSE</sequence>
<dbReference type="Gene3D" id="1.25.40.20">
    <property type="entry name" value="Ankyrin repeat-containing domain"/>
    <property type="match status" value="1"/>
</dbReference>
<gene>
    <name evidence="3" type="ORF">KOM_12_326</name>
</gene>
<dbReference type="SUPFAM" id="SSF140860">
    <property type="entry name" value="Pseudo ankyrin repeat-like"/>
    <property type="match status" value="1"/>
</dbReference>